<evidence type="ECO:0000256" key="1">
    <source>
        <dbReference type="ARBA" id="ARBA00004651"/>
    </source>
</evidence>
<dbReference type="GO" id="GO:0005886">
    <property type="term" value="C:plasma membrane"/>
    <property type="evidence" value="ECO:0007669"/>
    <property type="project" value="UniProtKB-SubCell"/>
</dbReference>
<evidence type="ECO:0000256" key="4">
    <source>
        <dbReference type="ARBA" id="ARBA00022989"/>
    </source>
</evidence>
<sequence length="323" mass="32930">MRVHAPIPRFGGRFLVAPLCLGIGVLAFAITAPEFLNTGNLQSIVAQMWILGLLAVGQMFAIASRGFDISVGATVALSSTIAALGANFFGLPGLFLGPLAGLGVGTLNGVLIGFVGVQPIVATLGMLVGVRGLSLLLTDDGQVVPLNDTATAARLAFDPVLGLPPAYWGAVAFVGLAAWILNRLAVGRRILMLGSNPDAIHLVGISFARTQIRAYQLCGFYAGLAGVLLTIRAGTGLPTEGTGMELQSIAAAVIGGTALSGGVARVSSVVLGAAFVQVLLTGLNLQGVSPFVAQIAVGLVIIGSGLLEYAIRHLAQVNSRSRT</sequence>
<name>A0A512BX16_9HYPH</name>
<organism evidence="7 8">
    <name type="scientific">Microvirga aerophila</name>
    <dbReference type="NCBI Taxonomy" id="670291"/>
    <lineage>
        <taxon>Bacteria</taxon>
        <taxon>Pseudomonadati</taxon>
        <taxon>Pseudomonadota</taxon>
        <taxon>Alphaproteobacteria</taxon>
        <taxon>Hyphomicrobiales</taxon>
        <taxon>Methylobacteriaceae</taxon>
        <taxon>Microvirga</taxon>
    </lineage>
</organism>
<keyword evidence="5 6" id="KW-0472">Membrane</keyword>
<comment type="subcellular location">
    <subcellularLocation>
        <location evidence="1">Cell membrane</location>
        <topology evidence="1">Multi-pass membrane protein</topology>
    </subcellularLocation>
</comment>
<dbReference type="InterPro" id="IPR001851">
    <property type="entry name" value="ABC_transp_permease"/>
</dbReference>
<dbReference type="Proteomes" id="UP000321085">
    <property type="component" value="Unassembled WGS sequence"/>
</dbReference>
<feature type="transmembrane region" description="Helical" evidence="6">
    <location>
        <begin position="214"/>
        <end position="234"/>
    </location>
</feature>
<protein>
    <submittedName>
        <fullName evidence="7">Ribose ABC transporter permease</fullName>
    </submittedName>
</protein>
<feature type="transmembrane region" description="Helical" evidence="6">
    <location>
        <begin position="120"/>
        <end position="138"/>
    </location>
</feature>
<evidence type="ECO:0000313" key="8">
    <source>
        <dbReference type="Proteomes" id="UP000321085"/>
    </source>
</evidence>
<feature type="transmembrane region" description="Helical" evidence="6">
    <location>
        <begin position="166"/>
        <end position="186"/>
    </location>
</feature>
<feature type="transmembrane region" description="Helical" evidence="6">
    <location>
        <begin position="269"/>
        <end position="285"/>
    </location>
</feature>
<accession>A0A512BX16</accession>
<evidence type="ECO:0000256" key="6">
    <source>
        <dbReference type="SAM" id="Phobius"/>
    </source>
</evidence>
<comment type="caution">
    <text evidence="7">The sequence shown here is derived from an EMBL/GenBank/DDBJ whole genome shotgun (WGS) entry which is preliminary data.</text>
</comment>
<reference evidence="7 8" key="1">
    <citation type="submission" date="2019-07" db="EMBL/GenBank/DDBJ databases">
        <title>Whole genome shotgun sequence of Microvirga aerophila NBRC 106136.</title>
        <authorList>
            <person name="Hosoyama A."/>
            <person name="Uohara A."/>
            <person name="Ohji S."/>
            <person name="Ichikawa N."/>
        </authorList>
    </citation>
    <scope>NUCLEOTIDE SEQUENCE [LARGE SCALE GENOMIC DNA]</scope>
    <source>
        <strain evidence="7 8">NBRC 106136</strain>
    </source>
</reference>
<keyword evidence="8" id="KW-1185">Reference proteome</keyword>
<feature type="transmembrane region" description="Helical" evidence="6">
    <location>
        <begin position="291"/>
        <end position="311"/>
    </location>
</feature>
<dbReference type="AlphaFoldDB" id="A0A512BX16"/>
<dbReference type="EMBL" id="BJYU01000066">
    <property type="protein sequence ID" value="GEO16494.1"/>
    <property type="molecule type" value="Genomic_DNA"/>
</dbReference>
<dbReference type="CDD" id="cd06579">
    <property type="entry name" value="TM_PBP1_transp_AraH_like"/>
    <property type="match status" value="1"/>
</dbReference>
<keyword evidence="3 6" id="KW-0812">Transmembrane</keyword>
<dbReference type="PANTHER" id="PTHR32196">
    <property type="entry name" value="ABC TRANSPORTER PERMEASE PROTEIN YPHD-RELATED-RELATED"/>
    <property type="match status" value="1"/>
</dbReference>
<evidence type="ECO:0000256" key="5">
    <source>
        <dbReference type="ARBA" id="ARBA00023136"/>
    </source>
</evidence>
<dbReference type="RefSeq" id="WP_114185985.1">
    <property type="nucleotide sequence ID" value="NZ_BJYU01000066.1"/>
</dbReference>
<evidence type="ECO:0000256" key="2">
    <source>
        <dbReference type="ARBA" id="ARBA00022475"/>
    </source>
</evidence>
<feature type="transmembrane region" description="Helical" evidence="6">
    <location>
        <begin position="246"/>
        <end position="264"/>
    </location>
</feature>
<dbReference type="PANTHER" id="PTHR32196:SF72">
    <property type="entry name" value="RIBOSE IMPORT PERMEASE PROTEIN RBSC"/>
    <property type="match status" value="1"/>
</dbReference>
<keyword evidence="2" id="KW-1003">Cell membrane</keyword>
<dbReference type="OrthoDB" id="9784538at2"/>
<feature type="transmembrane region" description="Helical" evidence="6">
    <location>
        <begin position="12"/>
        <end position="32"/>
    </location>
</feature>
<evidence type="ECO:0000256" key="3">
    <source>
        <dbReference type="ARBA" id="ARBA00022692"/>
    </source>
</evidence>
<keyword evidence="4 6" id="KW-1133">Transmembrane helix</keyword>
<gene>
    <name evidence="7" type="primary">rbsC_2</name>
    <name evidence="7" type="ORF">MAE02_41900</name>
</gene>
<dbReference type="GO" id="GO:0022857">
    <property type="term" value="F:transmembrane transporter activity"/>
    <property type="evidence" value="ECO:0007669"/>
    <property type="project" value="InterPro"/>
</dbReference>
<proteinExistence type="predicted"/>
<feature type="transmembrane region" description="Helical" evidence="6">
    <location>
        <begin position="44"/>
        <end position="62"/>
    </location>
</feature>
<evidence type="ECO:0000313" key="7">
    <source>
        <dbReference type="EMBL" id="GEO16494.1"/>
    </source>
</evidence>
<dbReference type="Pfam" id="PF02653">
    <property type="entry name" value="BPD_transp_2"/>
    <property type="match status" value="1"/>
</dbReference>